<evidence type="ECO:0000313" key="2">
    <source>
        <dbReference type="Proteomes" id="UP000789920"/>
    </source>
</evidence>
<name>A0ACA9PMC8_9GLOM</name>
<keyword evidence="2" id="KW-1185">Reference proteome</keyword>
<dbReference type="EMBL" id="CAJVQC010020621">
    <property type="protein sequence ID" value="CAG8709313.1"/>
    <property type="molecule type" value="Genomic_DNA"/>
</dbReference>
<comment type="caution">
    <text evidence="1">The sequence shown here is derived from an EMBL/GenBank/DDBJ whole genome shotgun (WGS) entry which is preliminary data.</text>
</comment>
<accession>A0ACA9PMC8</accession>
<gene>
    <name evidence="1" type="ORF">RPERSI_LOCUS10428</name>
</gene>
<sequence length="41" mass="4769">MAFAQSWPTSPTGPTRRAYFYSALVDFRLFKLILCLFKNLP</sequence>
<dbReference type="Proteomes" id="UP000789920">
    <property type="component" value="Unassembled WGS sequence"/>
</dbReference>
<feature type="non-terminal residue" evidence="1">
    <location>
        <position position="41"/>
    </location>
</feature>
<proteinExistence type="predicted"/>
<reference evidence="1" key="1">
    <citation type="submission" date="2021-06" db="EMBL/GenBank/DDBJ databases">
        <authorList>
            <person name="Kallberg Y."/>
            <person name="Tangrot J."/>
            <person name="Rosling A."/>
        </authorList>
    </citation>
    <scope>NUCLEOTIDE SEQUENCE</scope>
    <source>
        <strain evidence="1">MA461A</strain>
    </source>
</reference>
<protein>
    <submittedName>
        <fullName evidence="1">11108_t:CDS:1</fullName>
    </submittedName>
</protein>
<organism evidence="1 2">
    <name type="scientific">Racocetra persica</name>
    <dbReference type="NCBI Taxonomy" id="160502"/>
    <lineage>
        <taxon>Eukaryota</taxon>
        <taxon>Fungi</taxon>
        <taxon>Fungi incertae sedis</taxon>
        <taxon>Mucoromycota</taxon>
        <taxon>Glomeromycotina</taxon>
        <taxon>Glomeromycetes</taxon>
        <taxon>Diversisporales</taxon>
        <taxon>Gigasporaceae</taxon>
        <taxon>Racocetra</taxon>
    </lineage>
</organism>
<evidence type="ECO:0000313" key="1">
    <source>
        <dbReference type="EMBL" id="CAG8709313.1"/>
    </source>
</evidence>